<dbReference type="AlphaFoldDB" id="A0A0F9GND0"/>
<proteinExistence type="predicted"/>
<dbReference type="EMBL" id="LAZR01027776">
    <property type="protein sequence ID" value="KKL64652.1"/>
    <property type="molecule type" value="Genomic_DNA"/>
</dbReference>
<gene>
    <name evidence="1" type="ORF">LCGC14_2162790</name>
</gene>
<accession>A0A0F9GND0</accession>
<comment type="caution">
    <text evidence="1">The sequence shown here is derived from an EMBL/GenBank/DDBJ whole genome shotgun (WGS) entry which is preliminary data.</text>
</comment>
<name>A0A0F9GND0_9ZZZZ</name>
<evidence type="ECO:0000313" key="1">
    <source>
        <dbReference type="EMBL" id="KKL64652.1"/>
    </source>
</evidence>
<sequence>MRKIKFISLTLLILFLFSLGISQTPLIKPVSIKWTDLKDVLITTVATGDVAYYDGANWINLAVGSNGEILTLAAGVPSWAGAGGALPASTTQYATLVADNSGGWVEETGFLINSGNVTTGGWTGTI</sequence>
<reference evidence="1" key="1">
    <citation type="journal article" date="2015" name="Nature">
        <title>Complex archaea that bridge the gap between prokaryotes and eukaryotes.</title>
        <authorList>
            <person name="Spang A."/>
            <person name="Saw J.H."/>
            <person name="Jorgensen S.L."/>
            <person name="Zaremba-Niedzwiedzka K."/>
            <person name="Martijn J."/>
            <person name="Lind A.E."/>
            <person name="van Eijk R."/>
            <person name="Schleper C."/>
            <person name="Guy L."/>
            <person name="Ettema T.J."/>
        </authorList>
    </citation>
    <scope>NUCLEOTIDE SEQUENCE</scope>
</reference>
<organism evidence="1">
    <name type="scientific">marine sediment metagenome</name>
    <dbReference type="NCBI Taxonomy" id="412755"/>
    <lineage>
        <taxon>unclassified sequences</taxon>
        <taxon>metagenomes</taxon>
        <taxon>ecological metagenomes</taxon>
    </lineage>
</organism>
<protein>
    <submittedName>
        <fullName evidence="1">Uncharacterized protein</fullName>
    </submittedName>
</protein>
<feature type="non-terminal residue" evidence="1">
    <location>
        <position position="126"/>
    </location>
</feature>